<dbReference type="AlphaFoldDB" id="A0AAV5SJE3"/>
<evidence type="ECO:0008006" key="4">
    <source>
        <dbReference type="Google" id="ProtNLM"/>
    </source>
</evidence>
<evidence type="ECO:0000313" key="3">
    <source>
        <dbReference type="Proteomes" id="UP001432027"/>
    </source>
</evidence>
<reference evidence="2" key="1">
    <citation type="submission" date="2023-10" db="EMBL/GenBank/DDBJ databases">
        <title>Genome assembly of Pristionchus species.</title>
        <authorList>
            <person name="Yoshida K."/>
            <person name="Sommer R.J."/>
        </authorList>
    </citation>
    <scope>NUCLEOTIDE SEQUENCE</scope>
    <source>
        <strain evidence="2">RS0144</strain>
    </source>
</reference>
<dbReference type="EMBL" id="BTSX01000002">
    <property type="protein sequence ID" value="GMS82615.1"/>
    <property type="molecule type" value="Genomic_DNA"/>
</dbReference>
<evidence type="ECO:0000256" key="1">
    <source>
        <dbReference type="SAM" id="MobiDB-lite"/>
    </source>
</evidence>
<feature type="non-terminal residue" evidence="2">
    <location>
        <position position="127"/>
    </location>
</feature>
<feature type="non-terminal residue" evidence="2">
    <location>
        <position position="1"/>
    </location>
</feature>
<keyword evidence="3" id="KW-1185">Reference proteome</keyword>
<comment type="caution">
    <text evidence="2">The sequence shown here is derived from an EMBL/GenBank/DDBJ whole genome shotgun (WGS) entry which is preliminary data.</text>
</comment>
<sequence length="127" mass="14512">LEELIDNQETESGSSVPNLLPKRDSKNDSVSSQDQQRVALSQKEHHTQLATPTTMIVDVLPSLKNGECTLCGMRVRSDDLDYHIQQFHSETWRNEAHRCPVKVCDFRSVIPEARLEHTRVHHGRDLS</sequence>
<name>A0AAV5SJE3_9BILA</name>
<protein>
    <recommendedName>
        <fullName evidence="4">C2H2-type domain-containing protein</fullName>
    </recommendedName>
</protein>
<feature type="compositionally biased region" description="Polar residues" evidence="1">
    <location>
        <begin position="28"/>
        <end position="39"/>
    </location>
</feature>
<accession>A0AAV5SJE3</accession>
<dbReference type="Proteomes" id="UP001432027">
    <property type="component" value="Unassembled WGS sequence"/>
</dbReference>
<organism evidence="2 3">
    <name type="scientific">Pristionchus entomophagus</name>
    <dbReference type="NCBI Taxonomy" id="358040"/>
    <lineage>
        <taxon>Eukaryota</taxon>
        <taxon>Metazoa</taxon>
        <taxon>Ecdysozoa</taxon>
        <taxon>Nematoda</taxon>
        <taxon>Chromadorea</taxon>
        <taxon>Rhabditida</taxon>
        <taxon>Rhabditina</taxon>
        <taxon>Diplogasteromorpha</taxon>
        <taxon>Diplogasteroidea</taxon>
        <taxon>Neodiplogasteridae</taxon>
        <taxon>Pristionchus</taxon>
    </lineage>
</organism>
<proteinExistence type="predicted"/>
<gene>
    <name evidence="2" type="ORF">PENTCL1PPCAC_4790</name>
</gene>
<evidence type="ECO:0000313" key="2">
    <source>
        <dbReference type="EMBL" id="GMS82615.1"/>
    </source>
</evidence>
<feature type="region of interest" description="Disordered" evidence="1">
    <location>
        <begin position="1"/>
        <end position="48"/>
    </location>
</feature>